<sequence>MKSSTTSTKFTRSALTKSCSEPFMKALAAARLPRRRRRRQRRRQRY</sequence>
<feature type="compositionally biased region" description="Basic residues" evidence="1">
    <location>
        <begin position="32"/>
        <end position="46"/>
    </location>
</feature>
<evidence type="ECO:0000313" key="2">
    <source>
        <dbReference type="EMBL" id="EMF54815.1"/>
    </source>
</evidence>
<feature type="region of interest" description="Disordered" evidence="1">
    <location>
        <begin position="27"/>
        <end position="46"/>
    </location>
</feature>
<evidence type="ECO:0000313" key="3">
    <source>
        <dbReference type="Proteomes" id="UP000030760"/>
    </source>
</evidence>
<proteinExistence type="predicted"/>
<dbReference type="Proteomes" id="UP000030760">
    <property type="component" value="Unassembled WGS sequence"/>
</dbReference>
<organism evidence="2 3">
    <name type="scientific">Streptomyces bottropensis ATCC 25435</name>
    <dbReference type="NCBI Taxonomy" id="1054862"/>
    <lineage>
        <taxon>Bacteria</taxon>
        <taxon>Bacillati</taxon>
        <taxon>Actinomycetota</taxon>
        <taxon>Actinomycetes</taxon>
        <taxon>Kitasatosporales</taxon>
        <taxon>Streptomycetaceae</taxon>
        <taxon>Streptomyces</taxon>
    </lineage>
</organism>
<accession>M3FPC0</accession>
<name>M3FPC0_9ACTN</name>
<dbReference type="AlphaFoldDB" id="M3FPC0"/>
<protein>
    <submittedName>
        <fullName evidence="2">Uncharacterized protein</fullName>
    </submittedName>
</protein>
<gene>
    <name evidence="2" type="ORF">SBD_4484</name>
</gene>
<evidence type="ECO:0000256" key="1">
    <source>
        <dbReference type="SAM" id="MobiDB-lite"/>
    </source>
</evidence>
<reference evidence="3" key="1">
    <citation type="journal article" date="2013" name="Genome Announc.">
        <title>Draft Genome Sequence of Streptomyces bottropensis ATCC 25435, a Bottromycin-Producing Actinomycete.</title>
        <authorList>
            <person name="Zhang H."/>
            <person name="Zhou W."/>
            <person name="Zhuang Y."/>
            <person name="Liang X."/>
            <person name="Liu T."/>
        </authorList>
    </citation>
    <scope>NUCLEOTIDE SEQUENCE [LARGE SCALE GENOMIC DNA]</scope>
    <source>
        <strain evidence="3">ATCC 25435</strain>
    </source>
</reference>
<dbReference type="EMBL" id="KB405078">
    <property type="protein sequence ID" value="EMF54815.1"/>
    <property type="molecule type" value="Genomic_DNA"/>
</dbReference>